<sequence length="132" mass="15204">MSKRKILLAEDDEDDRLFFQDFLQSRNDVVLMPIVENGVLLVDLLKCIENDADLPDLIILDQNMPKQNGLQTLEFLKQDKRFNHIPIVIYSTYADENLIKNGFEKGACIVLPKPVTKEGYNEMVETVFKICV</sequence>
<gene>
    <name evidence="5" type="ORF">SAMN05444008_10569</name>
</gene>
<evidence type="ECO:0000259" key="4">
    <source>
        <dbReference type="PROSITE" id="PS50110"/>
    </source>
</evidence>
<dbReference type="PROSITE" id="PS50110">
    <property type="entry name" value="RESPONSE_REGULATORY"/>
    <property type="match status" value="1"/>
</dbReference>
<dbReference type="GO" id="GO:0000160">
    <property type="term" value="P:phosphorelay signal transduction system"/>
    <property type="evidence" value="ECO:0007669"/>
    <property type="project" value="UniProtKB-KW"/>
</dbReference>
<keyword evidence="1 3" id="KW-0597">Phosphoprotein</keyword>
<feature type="modified residue" description="4-aspartylphosphate" evidence="3">
    <location>
        <position position="61"/>
    </location>
</feature>
<dbReference type="InterPro" id="IPR050595">
    <property type="entry name" value="Bact_response_regulator"/>
</dbReference>
<dbReference type="SUPFAM" id="SSF52172">
    <property type="entry name" value="CheY-like"/>
    <property type="match status" value="1"/>
</dbReference>
<evidence type="ECO:0000256" key="2">
    <source>
        <dbReference type="ARBA" id="ARBA00023012"/>
    </source>
</evidence>
<protein>
    <submittedName>
        <fullName evidence="5">CheY chemotaxis protein or a CheY-like REC (Receiver) domain</fullName>
    </submittedName>
</protein>
<keyword evidence="6" id="KW-1185">Reference proteome</keyword>
<dbReference type="PANTHER" id="PTHR44591:SF14">
    <property type="entry name" value="PROTEIN PILG"/>
    <property type="match status" value="1"/>
</dbReference>
<reference evidence="5 6" key="1">
    <citation type="submission" date="2016-11" db="EMBL/GenBank/DDBJ databases">
        <authorList>
            <person name="Jaros S."/>
            <person name="Januszkiewicz K."/>
            <person name="Wedrychowicz H."/>
        </authorList>
    </citation>
    <scope>NUCLEOTIDE SEQUENCE [LARGE SCALE GENOMIC DNA]</scope>
    <source>
        <strain evidence="5 6">DSM 26897</strain>
    </source>
</reference>
<organism evidence="5 6">
    <name type="scientific">Cnuella takakiae</name>
    <dbReference type="NCBI Taxonomy" id="1302690"/>
    <lineage>
        <taxon>Bacteria</taxon>
        <taxon>Pseudomonadati</taxon>
        <taxon>Bacteroidota</taxon>
        <taxon>Chitinophagia</taxon>
        <taxon>Chitinophagales</taxon>
        <taxon>Chitinophagaceae</taxon>
        <taxon>Cnuella</taxon>
    </lineage>
</organism>
<dbReference type="InterPro" id="IPR011006">
    <property type="entry name" value="CheY-like_superfamily"/>
</dbReference>
<dbReference type="AlphaFoldDB" id="A0A1M4Z2W5"/>
<dbReference type="OrthoDB" id="952767at2"/>
<dbReference type="Gene3D" id="3.40.50.2300">
    <property type="match status" value="1"/>
</dbReference>
<dbReference type="EMBL" id="FQUO01000005">
    <property type="protein sequence ID" value="SHF12391.1"/>
    <property type="molecule type" value="Genomic_DNA"/>
</dbReference>
<dbReference type="RefSeq" id="WP_073041728.1">
    <property type="nucleotide sequence ID" value="NZ_FQUO01000005.1"/>
</dbReference>
<dbReference type="Pfam" id="PF00072">
    <property type="entry name" value="Response_reg"/>
    <property type="match status" value="1"/>
</dbReference>
<keyword evidence="2" id="KW-0902">Two-component regulatory system</keyword>
<evidence type="ECO:0000313" key="6">
    <source>
        <dbReference type="Proteomes" id="UP000184368"/>
    </source>
</evidence>
<proteinExistence type="predicted"/>
<name>A0A1M4Z2W5_9BACT</name>
<dbReference type="InterPro" id="IPR001789">
    <property type="entry name" value="Sig_transdc_resp-reg_receiver"/>
</dbReference>
<dbReference type="STRING" id="1302690.BUE76_22510"/>
<dbReference type="PANTHER" id="PTHR44591">
    <property type="entry name" value="STRESS RESPONSE REGULATOR PROTEIN 1"/>
    <property type="match status" value="1"/>
</dbReference>
<evidence type="ECO:0000256" key="1">
    <source>
        <dbReference type="ARBA" id="ARBA00022553"/>
    </source>
</evidence>
<feature type="domain" description="Response regulatory" evidence="4">
    <location>
        <begin position="5"/>
        <end position="128"/>
    </location>
</feature>
<evidence type="ECO:0000256" key="3">
    <source>
        <dbReference type="PROSITE-ProRule" id="PRU00169"/>
    </source>
</evidence>
<dbReference type="SMART" id="SM00448">
    <property type="entry name" value="REC"/>
    <property type="match status" value="1"/>
</dbReference>
<accession>A0A1M4Z2W5</accession>
<evidence type="ECO:0000313" key="5">
    <source>
        <dbReference type="EMBL" id="SHF12391.1"/>
    </source>
</evidence>
<dbReference type="Proteomes" id="UP000184368">
    <property type="component" value="Unassembled WGS sequence"/>
</dbReference>